<evidence type="ECO:0000313" key="1">
    <source>
        <dbReference type="EMBL" id="MDP5138365.1"/>
    </source>
</evidence>
<gene>
    <name evidence="1" type="ORF">ORJ04_20665</name>
</gene>
<protein>
    <submittedName>
        <fullName evidence="1">Sulfotransferase</fullName>
    </submittedName>
</protein>
<keyword evidence="2" id="KW-1185">Reference proteome</keyword>
<comment type="caution">
    <text evidence="1">The sequence shown here is derived from an EMBL/GenBank/DDBJ whole genome shotgun (WGS) entry which is preliminary data.</text>
</comment>
<sequence>MTFDYQFILDVMRQGKRTEAVALIAHFIDKAPALKADWLKVASLALRIGEITLAKQAADLFYGSCRKDINADIHYAGIYAEAGDLQNALKIIDPYIKENTALPSLQHLAGTVYAQLGQLGKARVSLIYALELAPYLGITWFTLASIVNFKEHPVLLQKLEQAYEQCAGQDLRNKQQFLYALGKAYDDVGYYDKAWQSYSAGASIIQSLSKYSPDTDTTEVEAIINNFTSGAQQLLPYSRSNCERGIAILGLPRSGTTLLGQMLSEHSKIAGAAEFNGIGAACFHLQSDNFLNFPAYIKQHGHAVGALDHIASVYQHVAEQYFPNDGFRVDKTLNLNRYFGIWAQ</sequence>
<dbReference type="Gene3D" id="1.25.40.10">
    <property type="entry name" value="Tetratricopeptide repeat domain"/>
    <property type="match status" value="1"/>
</dbReference>
<dbReference type="Proteomes" id="UP001231109">
    <property type="component" value="Unassembled WGS sequence"/>
</dbReference>
<dbReference type="SUPFAM" id="SSF48452">
    <property type="entry name" value="TPR-like"/>
    <property type="match status" value="1"/>
</dbReference>
<evidence type="ECO:0000313" key="2">
    <source>
        <dbReference type="Proteomes" id="UP001231109"/>
    </source>
</evidence>
<name>A0ABT9I4Q8_9GAMM</name>
<dbReference type="SUPFAM" id="SSF52540">
    <property type="entry name" value="P-loop containing nucleoside triphosphate hydrolases"/>
    <property type="match status" value="1"/>
</dbReference>
<dbReference type="RefSeq" id="WP_305977503.1">
    <property type="nucleotide sequence ID" value="NZ_JAPJDZ010000142.1"/>
</dbReference>
<dbReference type="InterPro" id="IPR011990">
    <property type="entry name" value="TPR-like_helical_dom_sf"/>
</dbReference>
<accession>A0ABT9I4Q8</accession>
<dbReference type="InterPro" id="IPR027417">
    <property type="entry name" value="P-loop_NTPase"/>
</dbReference>
<reference evidence="1 2" key="1">
    <citation type="submission" date="2022-11" db="EMBL/GenBank/DDBJ databases">
        <title>Viruses from the air-sea interface of a natural surface slick.</title>
        <authorList>
            <person name="Rahlff J."/>
            <person name="Holmfeldt K."/>
        </authorList>
    </citation>
    <scope>NUCLEOTIDE SEQUENCE [LARGE SCALE GENOMIC DNA]</scope>
    <source>
        <strain evidence="1 2">SMS4</strain>
    </source>
</reference>
<dbReference type="Gene3D" id="3.40.50.300">
    <property type="entry name" value="P-loop containing nucleotide triphosphate hydrolases"/>
    <property type="match status" value="1"/>
</dbReference>
<feature type="non-terminal residue" evidence="1">
    <location>
        <position position="344"/>
    </location>
</feature>
<organism evidence="1 2">
    <name type="scientific">Rheinheimera baltica</name>
    <dbReference type="NCBI Taxonomy" id="67576"/>
    <lineage>
        <taxon>Bacteria</taxon>
        <taxon>Pseudomonadati</taxon>
        <taxon>Pseudomonadota</taxon>
        <taxon>Gammaproteobacteria</taxon>
        <taxon>Chromatiales</taxon>
        <taxon>Chromatiaceae</taxon>
        <taxon>Rheinheimera</taxon>
    </lineage>
</organism>
<dbReference type="Pfam" id="PF13469">
    <property type="entry name" value="Sulfotransfer_3"/>
    <property type="match status" value="1"/>
</dbReference>
<proteinExistence type="predicted"/>
<dbReference type="EMBL" id="JAPJDZ010000142">
    <property type="protein sequence ID" value="MDP5138365.1"/>
    <property type="molecule type" value="Genomic_DNA"/>
</dbReference>